<feature type="transmembrane region" description="Helical" evidence="2">
    <location>
        <begin position="193"/>
        <end position="213"/>
    </location>
</feature>
<feature type="region of interest" description="Disordered" evidence="1">
    <location>
        <begin position="32"/>
        <end position="51"/>
    </location>
</feature>
<feature type="transmembrane region" description="Helical" evidence="2">
    <location>
        <begin position="251"/>
        <end position="281"/>
    </location>
</feature>
<evidence type="ECO:0000313" key="5">
    <source>
        <dbReference type="Proteomes" id="UP001595701"/>
    </source>
</evidence>
<feature type="transmembrane region" description="Helical" evidence="2">
    <location>
        <begin position="98"/>
        <end position="125"/>
    </location>
</feature>
<keyword evidence="4" id="KW-0808">Transferase</keyword>
<keyword evidence="2" id="KW-1133">Transmembrane helix</keyword>
<keyword evidence="2" id="KW-0812">Transmembrane</keyword>
<dbReference type="EMBL" id="JBHRWR010000049">
    <property type="protein sequence ID" value="MFC3578492.1"/>
    <property type="molecule type" value="Genomic_DNA"/>
</dbReference>
<feature type="transmembrane region" description="Helical" evidence="2">
    <location>
        <begin position="302"/>
        <end position="321"/>
    </location>
</feature>
<proteinExistence type="predicted"/>
<feature type="transmembrane region" description="Helical" evidence="2">
    <location>
        <begin position="58"/>
        <end position="78"/>
    </location>
</feature>
<dbReference type="InterPro" id="IPR002656">
    <property type="entry name" value="Acyl_transf_3_dom"/>
</dbReference>
<organism evidence="4 5">
    <name type="scientific">Streptomyces yaanensis</name>
    <dbReference type="NCBI Taxonomy" id="1142239"/>
    <lineage>
        <taxon>Bacteria</taxon>
        <taxon>Bacillati</taxon>
        <taxon>Actinomycetota</taxon>
        <taxon>Actinomycetes</taxon>
        <taxon>Kitasatosporales</taxon>
        <taxon>Streptomycetaceae</taxon>
        <taxon>Streptomyces</taxon>
    </lineage>
</organism>
<gene>
    <name evidence="4" type="ORF">ACFOZ0_35575</name>
</gene>
<evidence type="ECO:0000259" key="3">
    <source>
        <dbReference type="Pfam" id="PF01757"/>
    </source>
</evidence>
<feature type="transmembrane region" description="Helical" evidence="2">
    <location>
        <begin position="327"/>
        <end position="347"/>
    </location>
</feature>
<feature type="transmembrane region" description="Helical" evidence="2">
    <location>
        <begin position="146"/>
        <end position="166"/>
    </location>
</feature>
<keyword evidence="4" id="KW-0012">Acyltransferase</keyword>
<dbReference type="EC" id="2.3.-.-" evidence="4"/>
<accession>A0ABV7SNG5</accession>
<feature type="transmembrane region" description="Helical" evidence="2">
    <location>
        <begin position="359"/>
        <end position="379"/>
    </location>
</feature>
<reference evidence="5" key="1">
    <citation type="journal article" date="2019" name="Int. J. Syst. Evol. Microbiol.">
        <title>The Global Catalogue of Microorganisms (GCM) 10K type strain sequencing project: providing services to taxonomists for standard genome sequencing and annotation.</title>
        <authorList>
            <consortium name="The Broad Institute Genomics Platform"/>
            <consortium name="The Broad Institute Genome Sequencing Center for Infectious Disease"/>
            <person name="Wu L."/>
            <person name="Ma J."/>
        </authorList>
    </citation>
    <scope>NUCLEOTIDE SEQUENCE [LARGE SCALE GENOMIC DNA]</scope>
    <source>
        <strain evidence="5">CGMCC 4.7035</strain>
    </source>
</reference>
<dbReference type="InterPro" id="IPR050879">
    <property type="entry name" value="Acyltransferase_3"/>
</dbReference>
<feature type="transmembrane region" description="Helical" evidence="2">
    <location>
        <begin position="220"/>
        <end position="239"/>
    </location>
</feature>
<dbReference type="PANTHER" id="PTHR23028:SF53">
    <property type="entry name" value="ACYL_TRANSF_3 DOMAIN-CONTAINING PROTEIN"/>
    <property type="match status" value="1"/>
</dbReference>
<dbReference type="GO" id="GO:0016746">
    <property type="term" value="F:acyltransferase activity"/>
    <property type="evidence" value="ECO:0007669"/>
    <property type="project" value="UniProtKB-KW"/>
</dbReference>
<dbReference type="RefSeq" id="WP_310764603.1">
    <property type="nucleotide sequence ID" value="NZ_JBHRWR010000049.1"/>
</dbReference>
<dbReference type="PANTHER" id="PTHR23028">
    <property type="entry name" value="ACETYLTRANSFERASE"/>
    <property type="match status" value="1"/>
</dbReference>
<name>A0ABV7SNG5_9ACTN</name>
<evidence type="ECO:0000256" key="1">
    <source>
        <dbReference type="SAM" id="MobiDB-lite"/>
    </source>
</evidence>
<keyword evidence="5" id="KW-1185">Reference proteome</keyword>
<dbReference type="Pfam" id="PF01757">
    <property type="entry name" value="Acyl_transf_3"/>
    <property type="match status" value="1"/>
</dbReference>
<comment type="caution">
    <text evidence="4">The sequence shown here is derived from an EMBL/GenBank/DDBJ whole genome shotgun (WGS) entry which is preliminary data.</text>
</comment>
<evidence type="ECO:0000256" key="2">
    <source>
        <dbReference type="SAM" id="Phobius"/>
    </source>
</evidence>
<keyword evidence="2" id="KW-0472">Membrane</keyword>
<dbReference type="Proteomes" id="UP001595701">
    <property type="component" value="Unassembled WGS sequence"/>
</dbReference>
<protein>
    <submittedName>
        <fullName evidence="4">Acyltransferase family protein</fullName>
        <ecNumber evidence="4">2.3.-.-</ecNumber>
    </submittedName>
</protein>
<sequence>MSSIPVRAVGGFRQPLPPVAELGGRVGVTVTETGAERPSRPTRRRERAAASGRTRSRLYAVDGIRLIAALMVAVHHYAGTRRVDQPGNLIWDRPVSDIMPTVFHFAAYGWIGVEIFFVISGFVICMSCWGRTPRQFFVSRVIRLYPAYWCAIVFTTVVLMALPGVWERMRLRDILLNFTMLQSGSGVRNVDGVYWTLWSELRFYLLFLLVVATGLTYRKVVLFCCVWGAAAMLAPVAEVPLLDLVAGPEAAWYFIAGLALYLMHRFGQDLLLWGILAMSWLMGQRELGQRIDEVEHVSGWRGAVLIFTVFLLVMVAIALGLTDRVRWKWLVTAGSLTYPLYLMHYAAGTTLINRLRDTMDARLLVVSVIAGFLLLGYLVHRFVERPVAGALKRGLDTSFARLRNAGQAG</sequence>
<feature type="domain" description="Acyltransferase 3" evidence="3">
    <location>
        <begin position="59"/>
        <end position="380"/>
    </location>
</feature>
<evidence type="ECO:0000313" key="4">
    <source>
        <dbReference type="EMBL" id="MFC3578492.1"/>
    </source>
</evidence>